<dbReference type="GO" id="GO:0005737">
    <property type="term" value="C:cytoplasm"/>
    <property type="evidence" value="ECO:0007669"/>
    <property type="project" value="TreeGrafter"/>
</dbReference>
<keyword evidence="3" id="KW-1185">Reference proteome</keyword>
<name>A0AAV2JQX0_KNICA</name>
<evidence type="ECO:0000313" key="3">
    <source>
        <dbReference type="Proteomes" id="UP001497482"/>
    </source>
</evidence>
<dbReference type="EMBL" id="OZ035836">
    <property type="protein sequence ID" value="CAL1579947.1"/>
    <property type="molecule type" value="Genomic_DNA"/>
</dbReference>
<dbReference type="GO" id="GO:0045666">
    <property type="term" value="P:positive regulation of neuron differentiation"/>
    <property type="evidence" value="ECO:0007669"/>
    <property type="project" value="InterPro"/>
</dbReference>
<dbReference type="Proteomes" id="UP001497482">
    <property type="component" value="Chromosome 14"/>
</dbReference>
<dbReference type="GO" id="GO:0045930">
    <property type="term" value="P:negative regulation of mitotic cell cycle"/>
    <property type="evidence" value="ECO:0007669"/>
    <property type="project" value="InterPro"/>
</dbReference>
<reference evidence="2 3" key="1">
    <citation type="submission" date="2024-04" db="EMBL/GenBank/DDBJ databases">
        <authorList>
            <person name="Waldvogel A.-M."/>
            <person name="Schoenle A."/>
        </authorList>
    </citation>
    <scope>NUCLEOTIDE SEQUENCE [LARGE SCALE GENOMIC DNA]</scope>
</reference>
<dbReference type="InterPro" id="IPR057671">
    <property type="entry name" value="BRINP_C"/>
</dbReference>
<dbReference type="GO" id="GO:0030425">
    <property type="term" value="C:dendrite"/>
    <property type="evidence" value="ECO:0007669"/>
    <property type="project" value="TreeGrafter"/>
</dbReference>
<proteinExistence type="predicted"/>
<dbReference type="GO" id="GO:0071300">
    <property type="term" value="P:cellular response to retinoic acid"/>
    <property type="evidence" value="ECO:0007669"/>
    <property type="project" value="TreeGrafter"/>
</dbReference>
<evidence type="ECO:0000313" key="2">
    <source>
        <dbReference type="EMBL" id="CAL1579947.1"/>
    </source>
</evidence>
<dbReference type="GO" id="GO:0007399">
    <property type="term" value="P:nervous system development"/>
    <property type="evidence" value="ECO:0007669"/>
    <property type="project" value="TreeGrafter"/>
</dbReference>
<accession>A0AAV2JQX0</accession>
<dbReference type="PANTHER" id="PTHR15564:SF10">
    <property type="entry name" value="BMP_RETINOIC ACID-INDUCIBLE NEURAL-SPECIFIC PROTEIN 3 ISOFORM X1"/>
    <property type="match status" value="1"/>
</dbReference>
<gene>
    <name evidence="2" type="ORF">KC01_LOCUS10888</name>
</gene>
<sequence>MGLESDRDLQDWSCVISCSNATLASPCMECFRIREPGGGNRTTVYYEPPVPTEPTSNVGYIKINSMQLLGYSVHFDPEAIQGLESCRSTIPYTQGSQDFRPAAAGGAALQSEPALSLQGPHTQTCSPCLLRHRLKLSSADVSRILTALQDFSSRQPNHQEYEANKLSRAKASYVYRPPPPFQLDATCV</sequence>
<dbReference type="GO" id="GO:0043025">
    <property type="term" value="C:neuronal cell body"/>
    <property type="evidence" value="ECO:0007669"/>
    <property type="project" value="TreeGrafter"/>
</dbReference>
<evidence type="ECO:0000259" key="1">
    <source>
        <dbReference type="Pfam" id="PF19052"/>
    </source>
</evidence>
<dbReference type="PANTHER" id="PTHR15564">
    <property type="entry name" value="MACPF DOMAIN-CONTAINING PROTEIN"/>
    <property type="match status" value="1"/>
</dbReference>
<dbReference type="Pfam" id="PF19052">
    <property type="entry name" value="BRINP_C"/>
    <property type="match status" value="1"/>
</dbReference>
<dbReference type="AlphaFoldDB" id="A0AAV2JQX0"/>
<feature type="domain" description="BRINP C-terminal" evidence="1">
    <location>
        <begin position="32"/>
        <end position="167"/>
    </location>
</feature>
<organism evidence="2 3">
    <name type="scientific">Knipowitschia caucasica</name>
    <name type="common">Caucasian dwarf goby</name>
    <name type="synonym">Pomatoschistus caucasicus</name>
    <dbReference type="NCBI Taxonomy" id="637954"/>
    <lineage>
        <taxon>Eukaryota</taxon>
        <taxon>Metazoa</taxon>
        <taxon>Chordata</taxon>
        <taxon>Craniata</taxon>
        <taxon>Vertebrata</taxon>
        <taxon>Euteleostomi</taxon>
        <taxon>Actinopterygii</taxon>
        <taxon>Neopterygii</taxon>
        <taxon>Teleostei</taxon>
        <taxon>Neoteleostei</taxon>
        <taxon>Acanthomorphata</taxon>
        <taxon>Gobiaria</taxon>
        <taxon>Gobiiformes</taxon>
        <taxon>Gobioidei</taxon>
        <taxon>Gobiidae</taxon>
        <taxon>Gobiinae</taxon>
        <taxon>Knipowitschia</taxon>
    </lineage>
</organism>
<protein>
    <recommendedName>
        <fullName evidence="1">BRINP C-terminal domain-containing protein</fullName>
    </recommendedName>
</protein>
<dbReference type="InterPro" id="IPR033237">
    <property type="entry name" value="BRINP"/>
</dbReference>